<comment type="caution">
    <text evidence="2">The sequence shown here is derived from an EMBL/GenBank/DDBJ whole genome shotgun (WGS) entry which is preliminary data.</text>
</comment>
<dbReference type="InterPro" id="IPR008969">
    <property type="entry name" value="CarboxyPept-like_regulatory"/>
</dbReference>
<reference evidence="2 3" key="1">
    <citation type="submission" date="2018-04" db="EMBL/GenBank/DDBJ databases">
        <title>Genomic Encyclopedia of Archaeal and Bacterial Type Strains, Phase II (KMG-II): from individual species to whole genera.</title>
        <authorList>
            <person name="Goeker M."/>
        </authorList>
    </citation>
    <scope>NUCLEOTIDE SEQUENCE [LARGE SCALE GENOMIC DNA]</scope>
    <source>
        <strain evidence="2 3">DSM 25731</strain>
    </source>
</reference>
<feature type="chain" id="PRO_5015786358" evidence="1">
    <location>
        <begin position="21"/>
        <end position="904"/>
    </location>
</feature>
<sequence>MNIKKLCTLLLLLVATISYSQVTMEGVVRDSLKNPLELANVIALNKESGTLESYGITDKTGKYRLKLSKNTNYKIQVSYIGLENLEQDLSTKESDITKDFIMKQGNSLEAVELTYEMPVTIKGDTLVYNADSFKNGTERKLEDVLEKLPGVEINEDGQVEVEGKVVNKLMVNGKDFFDGDTKLATKNIPSKAVDKIQVLRNYSEVGQLRGVTNNQDNVAINIKLKEGKENFWFGNVTAGSGASPDNELYLFQPKLFYYSPKYSINFIGDMNNIGELALTRRDIRNFTGGFRAPSRSSGTNINLGDNGLNFLTNQNNALEIESKLATGNFSYSPNKALDIGGFLIYSSSRILSRETSFVQYTDPELGIPDEATEQRSRERSDQAVAKLSASYQPNLNNQLDYDVIGRISNDTQNQGVFSSVIGSTNQIEEVTPFSFNQNLNYYYTLNENNIFALEAQHLIKDEDPFYNAILDNDTNSAFDTTATALGLDTDANQYNLGQNRRIKSNQLDVKLDYYHILNARSNLNITFGTILSNQRFNSNLFQFLGPGLTLNPTPTFNDGRASNDIEYNFSDIYLGFHYRLKSGKFTFTPGFSVHAYGNKNMQFGVEYKDNFFRILPDFETRIQFKKSEALTLRYDMRNQFTDVTRLAEGLVMNNFNSYQFGEPTLQNALSHNVSLIYTSFNLFNYTNVFARAAYSSNIDQIRGLTDFESVIRTSTFFNSNFADENVNVFGRVQRTFGKVRATLNASFNYSKINQFIQQRRSVNEGFTQSYTPGIRTNFRVAPNVELRHRYSVTDNNQGGRDTRFTTNATTFDFDAYIWKKLTFRTDFTYTNQDLGNGESQSFQTWNASLSYRKDRDAKWEYEIRATNLLDIDARVRNSANNISVFSSETFIQPRFVTFRFIYTL</sequence>
<proteinExistence type="predicted"/>
<protein>
    <submittedName>
        <fullName evidence="2">Carboxypeptidase-like protein</fullName>
    </submittedName>
</protein>
<evidence type="ECO:0000256" key="1">
    <source>
        <dbReference type="SAM" id="SignalP"/>
    </source>
</evidence>
<dbReference type="Pfam" id="PF13715">
    <property type="entry name" value="CarbopepD_reg_2"/>
    <property type="match status" value="1"/>
</dbReference>
<keyword evidence="2" id="KW-0378">Hydrolase</keyword>
<name>A0A2T6BYB6_9FLAO</name>
<accession>A0A2T6BYB6</accession>
<dbReference type="EMBL" id="QBKT01000005">
    <property type="protein sequence ID" value="PTX61026.1"/>
    <property type="molecule type" value="Genomic_DNA"/>
</dbReference>
<dbReference type="RefSeq" id="WP_394340256.1">
    <property type="nucleotide sequence ID" value="NZ_QBKT01000005.1"/>
</dbReference>
<dbReference type="AlphaFoldDB" id="A0A2T6BYB6"/>
<keyword evidence="1" id="KW-0732">Signal</keyword>
<dbReference type="SUPFAM" id="SSF49464">
    <property type="entry name" value="Carboxypeptidase regulatory domain-like"/>
    <property type="match status" value="1"/>
</dbReference>
<dbReference type="SUPFAM" id="SSF56935">
    <property type="entry name" value="Porins"/>
    <property type="match status" value="1"/>
</dbReference>
<dbReference type="GO" id="GO:0004180">
    <property type="term" value="F:carboxypeptidase activity"/>
    <property type="evidence" value="ECO:0007669"/>
    <property type="project" value="UniProtKB-KW"/>
</dbReference>
<dbReference type="Proteomes" id="UP000244090">
    <property type="component" value="Unassembled WGS sequence"/>
</dbReference>
<evidence type="ECO:0000313" key="3">
    <source>
        <dbReference type="Proteomes" id="UP000244090"/>
    </source>
</evidence>
<gene>
    <name evidence="2" type="ORF">C8N46_105182</name>
</gene>
<keyword evidence="3" id="KW-1185">Reference proteome</keyword>
<feature type="signal peptide" evidence="1">
    <location>
        <begin position="1"/>
        <end position="20"/>
    </location>
</feature>
<organism evidence="2 3">
    <name type="scientific">Kordia periserrulae</name>
    <dbReference type="NCBI Taxonomy" id="701523"/>
    <lineage>
        <taxon>Bacteria</taxon>
        <taxon>Pseudomonadati</taxon>
        <taxon>Bacteroidota</taxon>
        <taxon>Flavobacteriia</taxon>
        <taxon>Flavobacteriales</taxon>
        <taxon>Flavobacteriaceae</taxon>
        <taxon>Kordia</taxon>
    </lineage>
</organism>
<dbReference type="Gene3D" id="2.60.40.1120">
    <property type="entry name" value="Carboxypeptidase-like, regulatory domain"/>
    <property type="match status" value="1"/>
</dbReference>
<evidence type="ECO:0000313" key="2">
    <source>
        <dbReference type="EMBL" id="PTX61026.1"/>
    </source>
</evidence>
<keyword evidence="2" id="KW-0645">Protease</keyword>
<keyword evidence="2" id="KW-0121">Carboxypeptidase</keyword>